<evidence type="ECO:0000313" key="7">
    <source>
        <dbReference type="Proteomes" id="UP000285138"/>
    </source>
</evidence>
<accession>A0A424YA76</accession>
<name>A0A424YA76_9FIRM</name>
<feature type="non-terminal residue" evidence="6">
    <location>
        <position position="1"/>
    </location>
</feature>
<dbReference type="GO" id="GO:0004497">
    <property type="term" value="F:monooxygenase activity"/>
    <property type="evidence" value="ECO:0007669"/>
    <property type="project" value="UniProtKB-ARBA"/>
</dbReference>
<evidence type="ECO:0000256" key="4">
    <source>
        <dbReference type="ARBA" id="ARBA00023014"/>
    </source>
</evidence>
<protein>
    <recommendedName>
        <fullName evidence="5">Rieske domain-containing protein</fullName>
    </recommendedName>
</protein>
<dbReference type="Pfam" id="PF00355">
    <property type="entry name" value="Rieske"/>
    <property type="match status" value="1"/>
</dbReference>
<evidence type="ECO:0000313" key="6">
    <source>
        <dbReference type="EMBL" id="RQD73334.1"/>
    </source>
</evidence>
<proteinExistence type="predicted"/>
<keyword evidence="3" id="KW-0408">Iron</keyword>
<dbReference type="SUPFAM" id="SSF50022">
    <property type="entry name" value="ISP domain"/>
    <property type="match status" value="1"/>
</dbReference>
<reference evidence="6 7" key="1">
    <citation type="submission" date="2018-08" db="EMBL/GenBank/DDBJ databases">
        <title>The metabolism and importance of syntrophic acetate oxidation coupled to methane or sulfide production in haloalkaline environments.</title>
        <authorList>
            <person name="Timmers P.H.A."/>
            <person name="Vavourakis C.D."/>
            <person name="Sorokin D.Y."/>
            <person name="Sinninghe Damste J.S."/>
            <person name="Muyzer G."/>
            <person name="Stams A.J.M."/>
            <person name="Plugge C.M."/>
        </authorList>
    </citation>
    <scope>NUCLEOTIDE SEQUENCE [LARGE SCALE GENOMIC DNA]</scope>
    <source>
        <strain evidence="6">MSAO_Bac1</strain>
    </source>
</reference>
<dbReference type="AlphaFoldDB" id="A0A424YA76"/>
<dbReference type="Proteomes" id="UP000285138">
    <property type="component" value="Unassembled WGS sequence"/>
</dbReference>
<comment type="caution">
    <text evidence="6">The sequence shown here is derived from an EMBL/GenBank/DDBJ whole genome shotgun (WGS) entry which is preliminary data.</text>
</comment>
<gene>
    <name evidence="6" type="ORF">D5R97_09585</name>
</gene>
<sequence>CPCHGSRFTYEGDIIEGPALKSLRTDDSRFNP</sequence>
<organism evidence="6 7">
    <name type="scientific">Candidatus Syntrophonatronum acetioxidans</name>
    <dbReference type="NCBI Taxonomy" id="1795816"/>
    <lineage>
        <taxon>Bacteria</taxon>
        <taxon>Bacillati</taxon>
        <taxon>Bacillota</taxon>
        <taxon>Clostridia</taxon>
        <taxon>Eubacteriales</taxon>
        <taxon>Syntrophomonadaceae</taxon>
        <taxon>Candidatus Syntrophonatronum</taxon>
    </lineage>
</organism>
<dbReference type="InterPro" id="IPR036922">
    <property type="entry name" value="Rieske_2Fe-2S_sf"/>
</dbReference>
<evidence type="ECO:0000256" key="3">
    <source>
        <dbReference type="ARBA" id="ARBA00023004"/>
    </source>
</evidence>
<dbReference type="PROSITE" id="PS51296">
    <property type="entry name" value="RIESKE"/>
    <property type="match status" value="1"/>
</dbReference>
<dbReference type="EMBL" id="QZAA01000261">
    <property type="protein sequence ID" value="RQD73334.1"/>
    <property type="molecule type" value="Genomic_DNA"/>
</dbReference>
<evidence type="ECO:0000256" key="1">
    <source>
        <dbReference type="ARBA" id="ARBA00022714"/>
    </source>
</evidence>
<keyword evidence="1" id="KW-0001">2Fe-2S</keyword>
<evidence type="ECO:0000259" key="5">
    <source>
        <dbReference type="PROSITE" id="PS51296"/>
    </source>
</evidence>
<dbReference type="GO" id="GO:0046872">
    <property type="term" value="F:metal ion binding"/>
    <property type="evidence" value="ECO:0007669"/>
    <property type="project" value="UniProtKB-KW"/>
</dbReference>
<dbReference type="GO" id="GO:0051537">
    <property type="term" value="F:2 iron, 2 sulfur cluster binding"/>
    <property type="evidence" value="ECO:0007669"/>
    <property type="project" value="UniProtKB-KW"/>
</dbReference>
<keyword evidence="4" id="KW-0411">Iron-sulfur</keyword>
<dbReference type="Gene3D" id="2.102.10.10">
    <property type="entry name" value="Rieske [2Fe-2S] iron-sulphur domain"/>
    <property type="match status" value="1"/>
</dbReference>
<dbReference type="GO" id="GO:0016705">
    <property type="term" value="F:oxidoreductase activity, acting on paired donors, with incorporation or reduction of molecular oxygen"/>
    <property type="evidence" value="ECO:0007669"/>
    <property type="project" value="UniProtKB-ARBA"/>
</dbReference>
<evidence type="ECO:0000256" key="2">
    <source>
        <dbReference type="ARBA" id="ARBA00022723"/>
    </source>
</evidence>
<feature type="domain" description="Rieske" evidence="5">
    <location>
        <begin position="1"/>
        <end position="32"/>
    </location>
</feature>
<keyword evidence="2" id="KW-0479">Metal-binding</keyword>
<dbReference type="InterPro" id="IPR017941">
    <property type="entry name" value="Rieske_2Fe-2S"/>
</dbReference>